<dbReference type="Pfam" id="PF00440">
    <property type="entry name" value="TetR_N"/>
    <property type="match status" value="1"/>
</dbReference>
<dbReference type="SUPFAM" id="SSF46689">
    <property type="entry name" value="Homeodomain-like"/>
    <property type="match status" value="1"/>
</dbReference>
<dbReference type="Proteomes" id="UP000540506">
    <property type="component" value="Unassembled WGS sequence"/>
</dbReference>
<evidence type="ECO:0000256" key="5">
    <source>
        <dbReference type="PROSITE-ProRule" id="PRU00335"/>
    </source>
</evidence>
<evidence type="ECO:0000313" key="8">
    <source>
        <dbReference type="Proteomes" id="UP000540506"/>
    </source>
</evidence>
<keyword evidence="3 5" id="KW-0238">DNA-binding</keyword>
<evidence type="ECO:0000256" key="4">
    <source>
        <dbReference type="ARBA" id="ARBA00023163"/>
    </source>
</evidence>
<dbReference type="PRINTS" id="PR00400">
    <property type="entry name" value="TETREPRESSOR"/>
</dbReference>
<dbReference type="RefSeq" id="WP_184934667.1">
    <property type="nucleotide sequence ID" value="NZ_JACHJV010000001.1"/>
</dbReference>
<dbReference type="PROSITE" id="PS01081">
    <property type="entry name" value="HTH_TETR_1"/>
    <property type="match status" value="1"/>
</dbReference>
<dbReference type="InterPro" id="IPR050109">
    <property type="entry name" value="HTH-type_TetR-like_transc_reg"/>
</dbReference>
<keyword evidence="8" id="KW-1185">Reference proteome</keyword>
<evidence type="ECO:0000256" key="2">
    <source>
        <dbReference type="ARBA" id="ARBA00023015"/>
    </source>
</evidence>
<sequence length="220" mass="23404">MALHREDVIEAALDLLDEVGLDRLTTRALTTRLGVAPGALYWHVRSKAELLSAIADRIMREAYSSSDVAPGAAPDVASGAADPASWRTADWAEQTAAFAHRTRRAMLARRDGARVVAGHLPVTVAALDASEQGLALLRGIGLPLAQAAYFGHTVASYVTGFVLQEQAAPNPPAEFPDIEPERYPNMAAWAAEKPTAKDQAFTAGLSLIIQGLRAELAEQA</sequence>
<evidence type="ECO:0000259" key="6">
    <source>
        <dbReference type="PROSITE" id="PS50977"/>
    </source>
</evidence>
<evidence type="ECO:0000256" key="3">
    <source>
        <dbReference type="ARBA" id="ARBA00023125"/>
    </source>
</evidence>
<protein>
    <submittedName>
        <fullName evidence="7">TetR/AcrR family tetracycline transcriptional repressor</fullName>
    </submittedName>
</protein>
<dbReference type="InterPro" id="IPR009057">
    <property type="entry name" value="Homeodomain-like_sf"/>
</dbReference>
<dbReference type="GO" id="GO:0000976">
    <property type="term" value="F:transcription cis-regulatory region binding"/>
    <property type="evidence" value="ECO:0007669"/>
    <property type="project" value="TreeGrafter"/>
</dbReference>
<dbReference type="Gene3D" id="1.10.357.10">
    <property type="entry name" value="Tetracycline Repressor, domain 2"/>
    <property type="match status" value="1"/>
</dbReference>
<dbReference type="Pfam" id="PF02909">
    <property type="entry name" value="TetR_C_1"/>
    <property type="match status" value="1"/>
</dbReference>
<dbReference type="InterPro" id="IPR004111">
    <property type="entry name" value="Repressor_TetR_C"/>
</dbReference>
<dbReference type="EMBL" id="JACHJV010000001">
    <property type="protein sequence ID" value="MBB4922504.1"/>
    <property type="molecule type" value="Genomic_DNA"/>
</dbReference>
<dbReference type="AlphaFoldDB" id="A0A7W7QZR3"/>
<dbReference type="GO" id="GO:0003700">
    <property type="term" value="F:DNA-binding transcription factor activity"/>
    <property type="evidence" value="ECO:0007669"/>
    <property type="project" value="TreeGrafter"/>
</dbReference>
<dbReference type="Gene3D" id="1.10.10.60">
    <property type="entry name" value="Homeodomain-like"/>
    <property type="match status" value="1"/>
</dbReference>
<dbReference type="GO" id="GO:0046677">
    <property type="term" value="P:response to antibiotic"/>
    <property type="evidence" value="ECO:0007669"/>
    <property type="project" value="InterPro"/>
</dbReference>
<organism evidence="7 8">
    <name type="scientific">Kitasatospora kifunensis</name>
    <name type="common">Streptomyces kifunensis</name>
    <dbReference type="NCBI Taxonomy" id="58351"/>
    <lineage>
        <taxon>Bacteria</taxon>
        <taxon>Bacillati</taxon>
        <taxon>Actinomycetota</taxon>
        <taxon>Actinomycetes</taxon>
        <taxon>Kitasatosporales</taxon>
        <taxon>Streptomycetaceae</taxon>
        <taxon>Kitasatospora</taxon>
    </lineage>
</organism>
<comment type="caution">
    <text evidence="7">The sequence shown here is derived from an EMBL/GenBank/DDBJ whole genome shotgun (WGS) entry which is preliminary data.</text>
</comment>
<dbReference type="PROSITE" id="PS50977">
    <property type="entry name" value="HTH_TETR_2"/>
    <property type="match status" value="1"/>
</dbReference>
<evidence type="ECO:0000313" key="7">
    <source>
        <dbReference type="EMBL" id="MBB4922504.1"/>
    </source>
</evidence>
<dbReference type="GO" id="GO:0045892">
    <property type="term" value="P:negative regulation of DNA-templated transcription"/>
    <property type="evidence" value="ECO:0007669"/>
    <property type="project" value="InterPro"/>
</dbReference>
<name>A0A7W7QZR3_KITKI</name>
<dbReference type="PANTHER" id="PTHR30055:SF151">
    <property type="entry name" value="TRANSCRIPTIONAL REGULATORY PROTEIN"/>
    <property type="match status" value="1"/>
</dbReference>
<accession>A0A7W7QZR3</accession>
<dbReference type="PRINTS" id="PR00455">
    <property type="entry name" value="HTHTETR"/>
</dbReference>
<dbReference type="SUPFAM" id="SSF48498">
    <property type="entry name" value="Tetracyclin repressor-like, C-terminal domain"/>
    <property type="match status" value="1"/>
</dbReference>
<reference evidence="7 8" key="1">
    <citation type="submission" date="2020-08" db="EMBL/GenBank/DDBJ databases">
        <title>Sequencing the genomes of 1000 actinobacteria strains.</title>
        <authorList>
            <person name="Klenk H.-P."/>
        </authorList>
    </citation>
    <scope>NUCLEOTIDE SEQUENCE [LARGE SCALE GENOMIC DNA]</scope>
    <source>
        <strain evidence="7 8">DSM 41654</strain>
    </source>
</reference>
<evidence type="ECO:0000256" key="1">
    <source>
        <dbReference type="ARBA" id="ARBA00022491"/>
    </source>
</evidence>
<feature type="domain" description="HTH tetR-type" evidence="6">
    <location>
        <begin position="2"/>
        <end position="62"/>
    </location>
</feature>
<dbReference type="PANTHER" id="PTHR30055">
    <property type="entry name" value="HTH-TYPE TRANSCRIPTIONAL REGULATOR RUTR"/>
    <property type="match status" value="1"/>
</dbReference>
<feature type="DNA-binding region" description="H-T-H motif" evidence="5">
    <location>
        <begin position="25"/>
        <end position="44"/>
    </location>
</feature>
<dbReference type="InterPro" id="IPR003012">
    <property type="entry name" value="Tet_transcr_reg_TetR"/>
</dbReference>
<keyword evidence="1" id="KW-0678">Repressor</keyword>
<dbReference type="InterPro" id="IPR001647">
    <property type="entry name" value="HTH_TetR"/>
</dbReference>
<keyword evidence="4" id="KW-0804">Transcription</keyword>
<proteinExistence type="predicted"/>
<dbReference type="InterPro" id="IPR036271">
    <property type="entry name" value="Tet_transcr_reg_TetR-rel_C_sf"/>
</dbReference>
<dbReference type="InterPro" id="IPR023772">
    <property type="entry name" value="DNA-bd_HTH_TetR-type_CS"/>
</dbReference>
<gene>
    <name evidence="7" type="ORF">FHR34_001497</name>
</gene>
<keyword evidence="2" id="KW-0805">Transcription regulation</keyword>